<evidence type="ECO:0000313" key="1">
    <source>
        <dbReference type="EMBL" id="ABJ85076.1"/>
    </source>
</evidence>
<gene>
    <name evidence="1" type="ordered locus">Acid_4112</name>
</gene>
<organism evidence="1">
    <name type="scientific">Solibacter usitatus (strain Ellin6076)</name>
    <dbReference type="NCBI Taxonomy" id="234267"/>
    <lineage>
        <taxon>Bacteria</taxon>
        <taxon>Pseudomonadati</taxon>
        <taxon>Acidobacteriota</taxon>
        <taxon>Terriglobia</taxon>
        <taxon>Bryobacterales</taxon>
        <taxon>Solibacteraceae</taxon>
        <taxon>Candidatus Solibacter</taxon>
    </lineage>
</organism>
<dbReference type="STRING" id="234267.Acid_4112"/>
<reference evidence="1" key="1">
    <citation type="submission" date="2006-10" db="EMBL/GenBank/DDBJ databases">
        <title>Complete sequence of Solibacter usitatus Ellin6076.</title>
        <authorList>
            <consortium name="US DOE Joint Genome Institute"/>
            <person name="Copeland A."/>
            <person name="Lucas S."/>
            <person name="Lapidus A."/>
            <person name="Barry K."/>
            <person name="Detter J.C."/>
            <person name="Glavina del Rio T."/>
            <person name="Hammon N."/>
            <person name="Israni S."/>
            <person name="Dalin E."/>
            <person name="Tice H."/>
            <person name="Pitluck S."/>
            <person name="Thompson L.S."/>
            <person name="Brettin T."/>
            <person name="Bruce D."/>
            <person name="Han C."/>
            <person name="Tapia R."/>
            <person name="Gilna P."/>
            <person name="Schmutz J."/>
            <person name="Larimer F."/>
            <person name="Land M."/>
            <person name="Hauser L."/>
            <person name="Kyrpides N."/>
            <person name="Mikhailova N."/>
            <person name="Janssen P.H."/>
            <person name="Kuske C.R."/>
            <person name="Richardson P."/>
        </authorList>
    </citation>
    <scope>NUCLEOTIDE SEQUENCE</scope>
    <source>
        <strain evidence="1">Ellin6076</strain>
    </source>
</reference>
<dbReference type="InParanoid" id="Q01Z39"/>
<accession>Q01Z39</accession>
<protein>
    <submittedName>
        <fullName evidence="1">Uncharacterized protein</fullName>
    </submittedName>
</protein>
<dbReference type="KEGG" id="sus:Acid_4112"/>
<proteinExistence type="predicted"/>
<dbReference type="eggNOG" id="ENOG502ZFXN">
    <property type="taxonomic scope" value="Bacteria"/>
</dbReference>
<dbReference type="OrthoDB" id="129759at2"/>
<dbReference type="HOGENOM" id="CLU_2182217_0_0_0"/>
<name>Q01Z39_SOLUE</name>
<dbReference type="EMBL" id="CP000473">
    <property type="protein sequence ID" value="ABJ85076.1"/>
    <property type="molecule type" value="Genomic_DNA"/>
</dbReference>
<dbReference type="AlphaFoldDB" id="Q01Z39"/>
<sequence>MDLRQYYQKIRDAEAKIVEEFPVVVSNETVDGGKAGTKTEVPRRLAAKLLVENLARLATAEEIKAYRTVMAEARRVADQLAQAAKLQLTVLSVAELDRLKGQSRASAKD</sequence>